<dbReference type="EMBL" id="CAMXCT020000001">
    <property type="protein sequence ID" value="CAL1125195.1"/>
    <property type="molecule type" value="Genomic_DNA"/>
</dbReference>
<comment type="similarity">
    <text evidence="2">Belongs to the class-I pyridoxal-phosphate-dependent aminotransferase family.</text>
</comment>
<reference evidence="9" key="1">
    <citation type="submission" date="2022-10" db="EMBL/GenBank/DDBJ databases">
        <authorList>
            <person name="Chen Y."/>
            <person name="Dougan E. K."/>
            <person name="Chan C."/>
            <person name="Rhodes N."/>
            <person name="Thang M."/>
        </authorList>
    </citation>
    <scope>NUCLEOTIDE SEQUENCE</scope>
</reference>
<dbReference type="Pfam" id="PF02878">
    <property type="entry name" value="PGM_PMM_I"/>
    <property type="match status" value="1"/>
</dbReference>
<proteinExistence type="inferred from homology"/>
<dbReference type="GO" id="GO:0033853">
    <property type="term" value="F:aspartate-prephenate aminotransferase activity"/>
    <property type="evidence" value="ECO:0007669"/>
    <property type="project" value="UniProtKB-ARBA"/>
</dbReference>
<dbReference type="InterPro" id="IPR015422">
    <property type="entry name" value="PyrdxlP-dep_Trfase_small"/>
</dbReference>
<dbReference type="FunFam" id="3.40.640.10:FF:000033">
    <property type="entry name" value="Aspartate aminotransferase"/>
    <property type="match status" value="1"/>
</dbReference>
<evidence type="ECO:0000256" key="2">
    <source>
        <dbReference type="ARBA" id="ARBA00007441"/>
    </source>
</evidence>
<sequence>MYRCPGERYDIDRSTHLGRLANFYSKCHTCPHHNDTGTLSKKVVHRLGQVQRRTPSATARTGEILQGEVGLSLTVDLARSIARQFGIWLQKQNNADAAPRVQLAGDGRSLTAPLVAAIGEGLSWAGCQVIDLGRVVAPAAVDAQAELEAIGTITVGNSPGQPQTAGIRLFGPLGRPLSIDEVSLDGMAAISKLARPARHAPPALRASVERAYVDRLRQYFHGLRPLRFVLDTPCVTIIDWMTELLDHVACSAILLRGSSRHVGASVPEHRAGFKHGRRHQKPRDIQQAVREEAAHFAARIDGDGHALEVWDETGRKLSPTELFVVLSTLGHLDHPPNHLAVSDHDYGKVSDSLTAAGFTGTVVDVGDLDFHRPMLDNDAELGLGPDGRIWHRNRVPMVDAMQSLASLLVALSQSVFDLASQLKHPINLSIGQPDFDVPPEVQEAAIEAIRSGKNSYALTQGMPVLREKLQARVDEQYSHADRQVFVTSGTSGALVLAVMAMLDPGDEVIVFDPYFVMYPPLVGLVGGKCVLVDTYPDFRIDVDRVREAITPRTKMILFNSPANPTGVVAGPEETKSLAELAAERDVMLISDEIYREFCHEPFTSPAEFNENTLVIDGFSKTYAMTGWRVGYAHGPKEIINEMIKLQQYTFVCAPQPAQWAGAVALDIDMKKHVTEYRRKRDLLLEGLEGSLEVVMPGGAFYAFPKAPWGTATEFVEKAIKEYELLIIPGKIFSRQDTHFRISYAAEEETIRKGTEALRKLAATGK</sequence>
<keyword evidence="11" id="KW-1185">Reference proteome</keyword>
<dbReference type="InterPro" id="IPR050596">
    <property type="entry name" value="AspAT/PAT-like"/>
</dbReference>
<evidence type="ECO:0000313" key="10">
    <source>
        <dbReference type="EMBL" id="CAL4759132.1"/>
    </source>
</evidence>
<dbReference type="GO" id="GO:0033854">
    <property type="term" value="F:glutamate-prephenate aminotransferase activity"/>
    <property type="evidence" value="ECO:0007669"/>
    <property type="project" value="UniProtKB-ARBA"/>
</dbReference>
<feature type="domain" description="Aminotransferase class I/classII large" evidence="7">
    <location>
        <begin position="424"/>
        <end position="757"/>
    </location>
</feature>
<comment type="caution">
    <text evidence="9">The sequence shown here is derived from an EMBL/GenBank/DDBJ whole genome shotgun (WGS) entry which is preliminary data.</text>
</comment>
<dbReference type="GO" id="GO:0016868">
    <property type="term" value="F:intramolecular phosphotransferase activity"/>
    <property type="evidence" value="ECO:0007669"/>
    <property type="project" value="InterPro"/>
</dbReference>
<keyword evidence="6" id="KW-0663">Pyridoxal phosphate</keyword>
<dbReference type="PANTHER" id="PTHR46383:SF1">
    <property type="entry name" value="ASPARTATE AMINOTRANSFERASE"/>
    <property type="match status" value="1"/>
</dbReference>
<comment type="cofactor">
    <cofactor evidence="1">
        <name>pyridoxal 5'-phosphate</name>
        <dbReference type="ChEBI" id="CHEBI:597326"/>
    </cofactor>
</comment>
<dbReference type="GO" id="GO:0005975">
    <property type="term" value="P:carbohydrate metabolic process"/>
    <property type="evidence" value="ECO:0007669"/>
    <property type="project" value="InterPro"/>
</dbReference>
<dbReference type="GO" id="GO:0006520">
    <property type="term" value="P:amino acid metabolic process"/>
    <property type="evidence" value="ECO:0007669"/>
    <property type="project" value="InterPro"/>
</dbReference>
<dbReference type="GO" id="GO:0030170">
    <property type="term" value="F:pyridoxal phosphate binding"/>
    <property type="evidence" value="ECO:0007669"/>
    <property type="project" value="InterPro"/>
</dbReference>
<dbReference type="InterPro" id="IPR004838">
    <property type="entry name" value="NHTrfase_class1_PyrdxlP-BS"/>
</dbReference>
<dbReference type="SUPFAM" id="SSF53383">
    <property type="entry name" value="PLP-dependent transferases"/>
    <property type="match status" value="1"/>
</dbReference>
<name>A0A9P1BFL5_9DINO</name>
<evidence type="ECO:0000313" key="11">
    <source>
        <dbReference type="Proteomes" id="UP001152797"/>
    </source>
</evidence>
<evidence type="ECO:0000313" key="9">
    <source>
        <dbReference type="EMBL" id="CAI3971820.1"/>
    </source>
</evidence>
<evidence type="ECO:0000256" key="4">
    <source>
        <dbReference type="ARBA" id="ARBA00022576"/>
    </source>
</evidence>
<evidence type="ECO:0000256" key="5">
    <source>
        <dbReference type="ARBA" id="ARBA00022679"/>
    </source>
</evidence>
<evidence type="ECO:0000256" key="6">
    <source>
        <dbReference type="ARBA" id="ARBA00022898"/>
    </source>
</evidence>
<dbReference type="Gene3D" id="3.40.640.10">
    <property type="entry name" value="Type I PLP-dependent aspartate aminotransferase-like (Major domain)"/>
    <property type="match status" value="1"/>
</dbReference>
<dbReference type="InterPro" id="IPR015421">
    <property type="entry name" value="PyrdxlP-dep_Trfase_major"/>
</dbReference>
<dbReference type="Gene3D" id="3.90.1150.10">
    <property type="entry name" value="Aspartate Aminotransferase, domain 1"/>
    <property type="match status" value="1"/>
</dbReference>
<dbReference type="CDD" id="cd00609">
    <property type="entry name" value="AAT_like"/>
    <property type="match status" value="1"/>
</dbReference>
<evidence type="ECO:0000256" key="1">
    <source>
        <dbReference type="ARBA" id="ARBA00001933"/>
    </source>
</evidence>
<dbReference type="EMBL" id="CAMXCT030000001">
    <property type="protein sequence ID" value="CAL4759132.1"/>
    <property type="molecule type" value="Genomic_DNA"/>
</dbReference>
<dbReference type="EMBL" id="CAMXCT010000001">
    <property type="protein sequence ID" value="CAI3971820.1"/>
    <property type="molecule type" value="Genomic_DNA"/>
</dbReference>
<accession>A0A9P1BFL5</accession>
<evidence type="ECO:0000259" key="8">
    <source>
        <dbReference type="Pfam" id="PF02878"/>
    </source>
</evidence>
<dbReference type="Gene3D" id="3.40.120.10">
    <property type="entry name" value="Alpha-D-Glucose-1,6-Bisphosphate, subunit A, domain 3"/>
    <property type="match status" value="3"/>
</dbReference>
<dbReference type="AlphaFoldDB" id="A0A9P1BFL5"/>
<keyword evidence="5" id="KW-0808">Transferase</keyword>
<reference evidence="10 11" key="2">
    <citation type="submission" date="2024-05" db="EMBL/GenBank/DDBJ databases">
        <authorList>
            <person name="Chen Y."/>
            <person name="Shah S."/>
            <person name="Dougan E. K."/>
            <person name="Thang M."/>
            <person name="Chan C."/>
        </authorList>
    </citation>
    <scope>NUCLEOTIDE SEQUENCE [LARGE SCALE GENOMIC DNA]</scope>
</reference>
<dbReference type="InterPro" id="IPR005844">
    <property type="entry name" value="A-D-PHexomutase_a/b/a-I"/>
</dbReference>
<dbReference type="InterPro" id="IPR015424">
    <property type="entry name" value="PyrdxlP-dep_Trfase"/>
</dbReference>
<evidence type="ECO:0000256" key="3">
    <source>
        <dbReference type="ARBA" id="ARBA00010231"/>
    </source>
</evidence>
<dbReference type="PANTHER" id="PTHR46383">
    <property type="entry name" value="ASPARTATE AMINOTRANSFERASE"/>
    <property type="match status" value="1"/>
</dbReference>
<keyword evidence="4 10" id="KW-0032">Aminotransferase</keyword>
<gene>
    <name evidence="9" type="ORF">C1SCF055_LOCUS410</name>
</gene>
<dbReference type="Pfam" id="PF00155">
    <property type="entry name" value="Aminotran_1_2"/>
    <property type="match status" value="1"/>
</dbReference>
<dbReference type="InterPro" id="IPR016055">
    <property type="entry name" value="A-D-PHexomutase_a/b/a-I/II/III"/>
</dbReference>
<dbReference type="PROSITE" id="PS00105">
    <property type="entry name" value="AA_TRANSFER_CLASS_1"/>
    <property type="match status" value="1"/>
</dbReference>
<feature type="domain" description="Alpha-D-phosphohexomutase alpha/beta/alpha" evidence="8">
    <location>
        <begin position="66"/>
        <end position="180"/>
    </location>
</feature>
<comment type="similarity">
    <text evidence="3">Belongs to the phosphohexose mutase family.</text>
</comment>
<dbReference type="SUPFAM" id="SSF53738">
    <property type="entry name" value="Phosphoglucomutase, first 3 domains"/>
    <property type="match status" value="1"/>
</dbReference>
<dbReference type="InterPro" id="IPR004839">
    <property type="entry name" value="Aminotransferase_I/II_large"/>
</dbReference>
<dbReference type="OrthoDB" id="2414662at2759"/>
<organism evidence="9">
    <name type="scientific">Cladocopium goreaui</name>
    <dbReference type="NCBI Taxonomy" id="2562237"/>
    <lineage>
        <taxon>Eukaryota</taxon>
        <taxon>Sar</taxon>
        <taxon>Alveolata</taxon>
        <taxon>Dinophyceae</taxon>
        <taxon>Suessiales</taxon>
        <taxon>Symbiodiniaceae</taxon>
        <taxon>Cladocopium</taxon>
    </lineage>
</organism>
<dbReference type="Proteomes" id="UP001152797">
    <property type="component" value="Unassembled WGS sequence"/>
</dbReference>
<protein>
    <submittedName>
        <fullName evidence="10">Probable aspartate aminotransferase (AspAT) (Transaminase A)</fullName>
    </submittedName>
</protein>
<evidence type="ECO:0000259" key="7">
    <source>
        <dbReference type="Pfam" id="PF00155"/>
    </source>
</evidence>